<dbReference type="Pfam" id="PF05193">
    <property type="entry name" value="Peptidase_M16_C"/>
    <property type="match status" value="1"/>
</dbReference>
<feature type="domain" description="Peptidase M16 C-terminal" evidence="9">
    <location>
        <begin position="195"/>
        <end position="375"/>
    </location>
</feature>
<evidence type="ECO:0000256" key="7">
    <source>
        <dbReference type="SAM" id="SignalP"/>
    </source>
</evidence>
<dbReference type="Gene3D" id="3.30.830.10">
    <property type="entry name" value="Metalloenzyme, LuxS/M16 peptidase-like"/>
    <property type="match status" value="3"/>
</dbReference>
<evidence type="ECO:0000256" key="3">
    <source>
        <dbReference type="ARBA" id="ARBA00022801"/>
    </source>
</evidence>
<evidence type="ECO:0000256" key="4">
    <source>
        <dbReference type="ARBA" id="ARBA00022833"/>
    </source>
</evidence>
<dbReference type="SUPFAM" id="SSF63411">
    <property type="entry name" value="LuxS/MPP-like metallohydrolase"/>
    <property type="match status" value="3"/>
</dbReference>
<feature type="chain" id="PRO_5046210596" evidence="7">
    <location>
        <begin position="21"/>
        <end position="914"/>
    </location>
</feature>
<dbReference type="PANTHER" id="PTHR43690">
    <property type="entry name" value="NARDILYSIN"/>
    <property type="match status" value="1"/>
</dbReference>
<feature type="domain" description="Peptidase M16 N-terminal" evidence="8">
    <location>
        <begin position="48"/>
        <end position="155"/>
    </location>
</feature>
<evidence type="ECO:0000259" key="8">
    <source>
        <dbReference type="Pfam" id="PF00675"/>
    </source>
</evidence>
<evidence type="ECO:0000256" key="2">
    <source>
        <dbReference type="ARBA" id="ARBA00022670"/>
    </source>
</evidence>
<dbReference type="InterPro" id="IPR050626">
    <property type="entry name" value="Peptidase_M16"/>
</dbReference>
<protein>
    <submittedName>
        <fullName evidence="10">Insulinase family protein</fullName>
    </submittedName>
</protein>
<organism evidence="10 11">
    <name type="scientific">Uruburuella testudinis</name>
    <dbReference type="NCBI Taxonomy" id="1282863"/>
    <lineage>
        <taxon>Bacteria</taxon>
        <taxon>Pseudomonadati</taxon>
        <taxon>Pseudomonadota</taxon>
        <taxon>Betaproteobacteria</taxon>
        <taxon>Neisseriales</taxon>
        <taxon>Neisseriaceae</taxon>
        <taxon>Uruburuella</taxon>
    </lineage>
</organism>
<proteinExistence type="inferred from homology"/>
<evidence type="ECO:0000256" key="6">
    <source>
        <dbReference type="SAM" id="MobiDB-lite"/>
    </source>
</evidence>
<dbReference type="PANTHER" id="PTHR43690:SF17">
    <property type="entry name" value="PROTEIN YHJJ"/>
    <property type="match status" value="1"/>
</dbReference>
<comment type="similarity">
    <text evidence="1">Belongs to the peptidase M16 family.</text>
</comment>
<evidence type="ECO:0000313" key="11">
    <source>
        <dbReference type="Proteomes" id="UP000829817"/>
    </source>
</evidence>
<dbReference type="Pfam" id="PF00675">
    <property type="entry name" value="Peptidase_M16"/>
    <property type="match status" value="1"/>
</dbReference>
<dbReference type="InterPro" id="IPR011765">
    <property type="entry name" value="Pept_M16_N"/>
</dbReference>
<feature type="region of interest" description="Disordered" evidence="6">
    <location>
        <begin position="472"/>
        <end position="493"/>
    </location>
</feature>
<evidence type="ECO:0000256" key="1">
    <source>
        <dbReference type="ARBA" id="ARBA00007261"/>
    </source>
</evidence>
<dbReference type="EMBL" id="CP091508">
    <property type="protein sequence ID" value="UOO82627.1"/>
    <property type="molecule type" value="Genomic_DNA"/>
</dbReference>
<keyword evidence="4" id="KW-0862">Zinc</keyword>
<reference evidence="10 11" key="1">
    <citation type="journal article" date="2022" name="Res Sq">
        <title>Evolution of multicellular longitudinally dividing oral cavity symbionts (Neisseriaceae).</title>
        <authorList>
            <person name="Nyongesa S."/>
            <person name="Weber P."/>
            <person name="Bernet E."/>
            <person name="Pullido F."/>
            <person name="Nieckarz M."/>
            <person name="Delaby M."/>
            <person name="Nieves C."/>
            <person name="Viehboeck T."/>
            <person name="Krause N."/>
            <person name="Rivera-Millot A."/>
            <person name="Nakamura A."/>
            <person name="Vischer N."/>
            <person name="VanNieuwenhze M."/>
            <person name="Brun Y."/>
            <person name="Cava F."/>
            <person name="Bulgheresi S."/>
            <person name="Veyrier F."/>
        </authorList>
    </citation>
    <scope>NUCLEOTIDE SEQUENCE [LARGE SCALE GENOMIC DNA]</scope>
    <source>
        <strain evidence="10 11">CCUG 63373m</strain>
    </source>
</reference>
<sequence length="914" mass="101274">MTPYTLLPLAALVAAAPAFAANSYSEGRLNNGLHYVLLNTPAEPGRLEIRLQVNAGASDENTGETGAAHMVEHMVYRAAPGYPQGIGTTLMNNSWQRGRHFNAMTNYERTLYMFSPPKGTHQAEETLQALAAMLDQPDFTAADWQKEQQIILAEWRNGRGVNERMNRQRTAAIRSGSRQARYGIIGTPESISGMNVAALQAFHQRWYRPGNMQLLVAGDLKNTDIVPLLQRTLGRLKPAPIPQRGADYYEPVLQSGWHTAQLQDRDSGGSHVAVIFRLDDSPSRDNHSREGARARLIDRYAAHIISRRLKNEQSRLGAGISNITLRKADIGRHTVAIGLFASVAPDRHAQGLSRLLQLRQQMLDHPVTDAEISAYTQTMRGVVARAAAKTRLPEPFGDIIRSVGDNFFAGKPIRTQAENAAIVGPMLDSISAGEVQARIAQWLNADDKLVQYQAPSLTPITLAEPAAIAAEAERTAQAGTPAPLPEAQAGQGTFAAHAKPGTITAEHTDKQHRVTYWQLSNGDRVVWLKSAQAGDSTYFASRAENGYLNPELNPWLSQLATQIVWQSAPQGWNSLQLDSWRKQQKTFLSQNLQDNHWQISGHARGAADLLRLYHAYQTTPQIGEDYREPLLQMMRQLAVRENGGRAQQAQAATDLRFGHQAYAQPTQEDLAAIEPDDLLQQFEQLSHTPAVHYLVSNQRKSRLKPLVARYLASIERQPHAADIRPYAALPGAAAQHLAAGTEQRSDVNAWSWTAQPWQPETAARTTLLANIAAQHLKAELRDKALGVYSLRFESSLNEKLGRIESHLQFAGEPARADALWQSAEHVLQTLPDRLTQAEINAQAAQFAKAETARLKSPETLLNRLMLSERHYGDARYLSSMQQLSDGITLENMRDTARLLWQPANRKVLVIDPQP</sequence>
<feature type="signal peptide" evidence="7">
    <location>
        <begin position="1"/>
        <end position="20"/>
    </location>
</feature>
<accession>A0ABY4DVI2</accession>
<dbReference type="InterPro" id="IPR011249">
    <property type="entry name" value="Metalloenz_LuxS/M16"/>
</dbReference>
<keyword evidence="2" id="KW-0645">Protease</keyword>
<dbReference type="Proteomes" id="UP000829817">
    <property type="component" value="Chromosome"/>
</dbReference>
<keyword evidence="11" id="KW-1185">Reference proteome</keyword>
<name>A0ABY4DVI2_9NEIS</name>
<keyword evidence="3" id="KW-0378">Hydrolase</keyword>
<gene>
    <name evidence="10" type="ORF">LVJ83_03975</name>
</gene>
<evidence type="ECO:0000256" key="5">
    <source>
        <dbReference type="ARBA" id="ARBA00023049"/>
    </source>
</evidence>
<keyword evidence="7" id="KW-0732">Signal</keyword>
<keyword evidence="5" id="KW-0482">Metalloprotease</keyword>
<evidence type="ECO:0000313" key="10">
    <source>
        <dbReference type="EMBL" id="UOO82627.1"/>
    </source>
</evidence>
<evidence type="ECO:0000259" key="9">
    <source>
        <dbReference type="Pfam" id="PF05193"/>
    </source>
</evidence>
<dbReference type="RefSeq" id="WP_244786521.1">
    <property type="nucleotide sequence ID" value="NZ_CP091508.1"/>
</dbReference>
<dbReference type="InterPro" id="IPR007863">
    <property type="entry name" value="Peptidase_M16_C"/>
</dbReference>